<feature type="transmembrane region" description="Helical" evidence="1">
    <location>
        <begin position="229"/>
        <end position="251"/>
    </location>
</feature>
<comment type="caution">
    <text evidence="2">The sequence shown here is derived from an EMBL/GenBank/DDBJ whole genome shotgun (WGS) entry which is preliminary data.</text>
</comment>
<feature type="transmembrane region" description="Helical" evidence="1">
    <location>
        <begin position="59"/>
        <end position="77"/>
    </location>
</feature>
<proteinExistence type="predicted"/>
<feature type="transmembrane region" description="Helical" evidence="1">
    <location>
        <begin position="185"/>
        <end position="208"/>
    </location>
</feature>
<keyword evidence="1" id="KW-0472">Membrane</keyword>
<accession>A0ABR3F6K9</accession>
<gene>
    <name evidence="2" type="ORF">V5O48_011235</name>
</gene>
<dbReference type="EMBL" id="JBAHYK010000884">
    <property type="protein sequence ID" value="KAL0570729.1"/>
    <property type="molecule type" value="Genomic_DNA"/>
</dbReference>
<keyword evidence="1" id="KW-1133">Transmembrane helix</keyword>
<sequence length="287" mass="31939">MIAIDPNLAFVSNYSQNVTILNTVKLLTSAILYGVYLILFLSAMGILTRREGNLKARTGLLAALVVMFILSSFEFWASVHTGIHGIQDILVNNVEEPLNQKSMTFIQKFGRLGSAEQALVPLEAVLGDSIVLWRVWKLWSDNKRVVYLPMFFLLGTTVCSLGFFGCYAQYNWPLTNPDTCNSLEISAFSLSMATNVSGTIVIGYKVWSYRQNVGAFLTESKQKTRVEKVLTLFLESGVVYSVAWIIQLVVVLMDAPKTFSGKVVQQIFNSASIQLVASRIIISKGRR</sequence>
<evidence type="ECO:0000313" key="2">
    <source>
        <dbReference type="EMBL" id="KAL0570729.1"/>
    </source>
</evidence>
<evidence type="ECO:0000313" key="3">
    <source>
        <dbReference type="Proteomes" id="UP001465976"/>
    </source>
</evidence>
<reference evidence="2 3" key="1">
    <citation type="submission" date="2024-02" db="EMBL/GenBank/DDBJ databases">
        <title>A draft genome for the cacao thread blight pathogen Marasmius crinis-equi.</title>
        <authorList>
            <person name="Cohen S.P."/>
            <person name="Baruah I.K."/>
            <person name="Amoako-Attah I."/>
            <person name="Bukari Y."/>
            <person name="Meinhardt L.W."/>
            <person name="Bailey B.A."/>
        </authorList>
    </citation>
    <scope>NUCLEOTIDE SEQUENCE [LARGE SCALE GENOMIC DNA]</scope>
    <source>
        <strain evidence="2 3">GH-76</strain>
    </source>
</reference>
<protein>
    <submittedName>
        <fullName evidence="2">Uncharacterized protein</fullName>
    </submittedName>
</protein>
<evidence type="ECO:0000256" key="1">
    <source>
        <dbReference type="SAM" id="Phobius"/>
    </source>
</evidence>
<name>A0ABR3F6K9_9AGAR</name>
<keyword evidence="3" id="KW-1185">Reference proteome</keyword>
<feature type="transmembrane region" description="Helical" evidence="1">
    <location>
        <begin position="148"/>
        <end position="170"/>
    </location>
</feature>
<dbReference type="Proteomes" id="UP001465976">
    <property type="component" value="Unassembled WGS sequence"/>
</dbReference>
<keyword evidence="1" id="KW-0812">Transmembrane</keyword>
<feature type="transmembrane region" description="Helical" evidence="1">
    <location>
        <begin position="26"/>
        <end position="47"/>
    </location>
</feature>
<organism evidence="2 3">
    <name type="scientific">Marasmius crinis-equi</name>
    <dbReference type="NCBI Taxonomy" id="585013"/>
    <lineage>
        <taxon>Eukaryota</taxon>
        <taxon>Fungi</taxon>
        <taxon>Dikarya</taxon>
        <taxon>Basidiomycota</taxon>
        <taxon>Agaricomycotina</taxon>
        <taxon>Agaricomycetes</taxon>
        <taxon>Agaricomycetidae</taxon>
        <taxon>Agaricales</taxon>
        <taxon>Marasmiineae</taxon>
        <taxon>Marasmiaceae</taxon>
        <taxon>Marasmius</taxon>
    </lineage>
</organism>